<dbReference type="InterPro" id="IPR005790">
    <property type="entry name" value="DNA_polIII_delta"/>
</dbReference>
<evidence type="ECO:0000313" key="11">
    <source>
        <dbReference type="EMBL" id="SFZ73173.1"/>
    </source>
</evidence>
<keyword evidence="3" id="KW-0808">Transferase</keyword>
<evidence type="ECO:0000259" key="9">
    <source>
        <dbReference type="Pfam" id="PF06144"/>
    </source>
</evidence>
<evidence type="ECO:0000256" key="5">
    <source>
        <dbReference type="ARBA" id="ARBA00022705"/>
    </source>
</evidence>
<dbReference type="Pfam" id="PF21694">
    <property type="entry name" value="DNA_pol3_delta_C"/>
    <property type="match status" value="1"/>
</dbReference>
<dbReference type="AlphaFoldDB" id="A0A1K2H985"/>
<organism evidence="11 12">
    <name type="scientific">Pseudolactococcus chungangensis CAU 28 = DSM 22330</name>
    <dbReference type="NCBI Taxonomy" id="1122154"/>
    <lineage>
        <taxon>Bacteria</taxon>
        <taxon>Bacillati</taxon>
        <taxon>Bacillota</taxon>
        <taxon>Bacilli</taxon>
        <taxon>Lactobacillales</taxon>
        <taxon>Streptococcaceae</taxon>
        <taxon>Pseudolactococcus</taxon>
    </lineage>
</organism>
<dbReference type="STRING" id="1122154.SAMN02746068_00776"/>
<dbReference type="SUPFAM" id="SSF48019">
    <property type="entry name" value="post-AAA+ oligomerization domain-like"/>
    <property type="match status" value="1"/>
</dbReference>
<accession>A0A1K2H985</accession>
<dbReference type="InterPro" id="IPR027417">
    <property type="entry name" value="P-loop_NTPase"/>
</dbReference>
<evidence type="ECO:0000259" key="10">
    <source>
        <dbReference type="Pfam" id="PF21694"/>
    </source>
</evidence>
<dbReference type="InterPro" id="IPR008921">
    <property type="entry name" value="DNA_pol3_clamp-load_cplx_C"/>
</dbReference>
<evidence type="ECO:0000256" key="1">
    <source>
        <dbReference type="ARBA" id="ARBA00012417"/>
    </source>
</evidence>
<keyword evidence="4" id="KW-0548">Nucleotidyltransferase</keyword>
<dbReference type="InterPro" id="IPR010372">
    <property type="entry name" value="DNA_pol3_delta_N"/>
</dbReference>
<dbReference type="GO" id="GO:0003887">
    <property type="term" value="F:DNA-directed DNA polymerase activity"/>
    <property type="evidence" value="ECO:0007669"/>
    <property type="project" value="UniProtKB-KW"/>
</dbReference>
<evidence type="ECO:0000256" key="3">
    <source>
        <dbReference type="ARBA" id="ARBA00022679"/>
    </source>
</evidence>
<comment type="similarity">
    <text evidence="7">Belongs to the DNA polymerase HolA subunit family.</text>
</comment>
<sequence length="333" mass="37865">MTVFDELSRVTAETLPQFTVISGENDDIISELKTQILEKIGFDSSDLSQAYFDMTESDPDLALEELESLPFFGDGMLVVFENLWDLTTVKKSVLNDKQLTRLEHFLDHPLESTQVIFIFHGKLDGKRRIVKKLKKIAFDLEATDLKSNELTQYFVSDSGLQPNIVNLIIEKSNANFAIIRQNIEMVKTYADGRAITPDDVQAAVPKSLSDNIFDLTELILKSKLVDARALVADLVLQGEDEIKLLSILTTNFRLYFQIKLLLDKHYTDRQLVEFLKINPYRLKFLVGPARARSKAFLAQALRQLIDTDFKIKSGQADKKFLLDMALIRLSGIK</sequence>
<keyword evidence="5" id="KW-0235">DNA replication</keyword>
<dbReference type="PANTHER" id="PTHR34388">
    <property type="entry name" value="DNA POLYMERASE III SUBUNIT DELTA"/>
    <property type="match status" value="1"/>
</dbReference>
<dbReference type="GO" id="GO:0006261">
    <property type="term" value="P:DNA-templated DNA replication"/>
    <property type="evidence" value="ECO:0007669"/>
    <property type="project" value="TreeGrafter"/>
</dbReference>
<dbReference type="PANTHER" id="PTHR34388:SF1">
    <property type="entry name" value="DNA POLYMERASE III SUBUNIT DELTA"/>
    <property type="match status" value="1"/>
</dbReference>
<evidence type="ECO:0000256" key="6">
    <source>
        <dbReference type="ARBA" id="ARBA00022932"/>
    </source>
</evidence>
<dbReference type="EMBL" id="FPKS01000003">
    <property type="protein sequence ID" value="SFZ73173.1"/>
    <property type="molecule type" value="Genomic_DNA"/>
</dbReference>
<evidence type="ECO:0000256" key="7">
    <source>
        <dbReference type="ARBA" id="ARBA00034754"/>
    </source>
</evidence>
<evidence type="ECO:0000256" key="4">
    <source>
        <dbReference type="ARBA" id="ARBA00022695"/>
    </source>
</evidence>
<dbReference type="RefSeq" id="WP_031365371.1">
    <property type="nucleotide sequence ID" value="NZ_FPKS01000003.1"/>
</dbReference>
<dbReference type="Proteomes" id="UP000185655">
    <property type="component" value="Unassembled WGS sequence"/>
</dbReference>
<dbReference type="OrthoDB" id="9775929at2"/>
<dbReference type="GO" id="GO:0009360">
    <property type="term" value="C:DNA polymerase III complex"/>
    <property type="evidence" value="ECO:0007669"/>
    <property type="project" value="InterPro"/>
</dbReference>
<dbReference type="Gene3D" id="1.20.272.10">
    <property type="match status" value="1"/>
</dbReference>
<reference evidence="11 12" key="1">
    <citation type="submission" date="2016-11" db="EMBL/GenBank/DDBJ databases">
        <authorList>
            <person name="Jaros S."/>
            <person name="Januszkiewicz K."/>
            <person name="Wedrychowicz H."/>
        </authorList>
    </citation>
    <scope>NUCLEOTIDE SEQUENCE [LARGE SCALE GENOMIC DNA]</scope>
    <source>
        <strain evidence="11 12">DSM 22330</strain>
    </source>
</reference>
<dbReference type="Pfam" id="PF06144">
    <property type="entry name" value="DNA_pol3_delta"/>
    <property type="match status" value="1"/>
</dbReference>
<keyword evidence="6" id="KW-0239">DNA-directed DNA polymerase</keyword>
<dbReference type="NCBIfam" id="TIGR01128">
    <property type="entry name" value="holA"/>
    <property type="match status" value="1"/>
</dbReference>
<feature type="domain" description="DNA polymerase III delta subunit-like C-terminal" evidence="10">
    <location>
        <begin position="210"/>
        <end position="328"/>
    </location>
</feature>
<dbReference type="SUPFAM" id="SSF52540">
    <property type="entry name" value="P-loop containing nucleoside triphosphate hydrolases"/>
    <property type="match status" value="1"/>
</dbReference>
<gene>
    <name evidence="11" type="ORF">SAMN02746068_00776</name>
</gene>
<evidence type="ECO:0000313" key="12">
    <source>
        <dbReference type="Proteomes" id="UP000185655"/>
    </source>
</evidence>
<protein>
    <recommendedName>
        <fullName evidence="2">DNA polymerase III subunit delta</fullName>
        <ecNumber evidence="1">2.7.7.7</ecNumber>
    </recommendedName>
</protein>
<dbReference type="EC" id="2.7.7.7" evidence="1"/>
<feature type="domain" description="DNA polymerase III delta N-terminal" evidence="9">
    <location>
        <begin position="20"/>
        <end position="138"/>
    </location>
</feature>
<dbReference type="InterPro" id="IPR048466">
    <property type="entry name" value="DNA_pol3_delta-like_C"/>
</dbReference>
<name>A0A1K2H985_9LACT</name>
<dbReference type="Gene3D" id="3.40.50.300">
    <property type="entry name" value="P-loop containing nucleotide triphosphate hydrolases"/>
    <property type="match status" value="1"/>
</dbReference>
<evidence type="ECO:0000256" key="8">
    <source>
        <dbReference type="ARBA" id="ARBA00049244"/>
    </source>
</evidence>
<proteinExistence type="inferred from homology"/>
<dbReference type="GO" id="GO:0003677">
    <property type="term" value="F:DNA binding"/>
    <property type="evidence" value="ECO:0007669"/>
    <property type="project" value="InterPro"/>
</dbReference>
<comment type="catalytic activity">
    <reaction evidence="8">
        <text>DNA(n) + a 2'-deoxyribonucleoside 5'-triphosphate = DNA(n+1) + diphosphate</text>
        <dbReference type="Rhea" id="RHEA:22508"/>
        <dbReference type="Rhea" id="RHEA-COMP:17339"/>
        <dbReference type="Rhea" id="RHEA-COMP:17340"/>
        <dbReference type="ChEBI" id="CHEBI:33019"/>
        <dbReference type="ChEBI" id="CHEBI:61560"/>
        <dbReference type="ChEBI" id="CHEBI:173112"/>
        <dbReference type="EC" id="2.7.7.7"/>
    </reaction>
</comment>
<evidence type="ECO:0000256" key="2">
    <source>
        <dbReference type="ARBA" id="ARBA00017703"/>
    </source>
</evidence>